<protein>
    <recommendedName>
        <fullName evidence="6">Transcription initiation factor TFIID subunit 13</fullName>
    </recommendedName>
</protein>
<dbReference type="InterPro" id="IPR009072">
    <property type="entry name" value="Histone-fold"/>
</dbReference>
<keyword evidence="9" id="KW-1185">Reference proteome</keyword>
<name>A0ABP0EDL7_9ASCO</name>
<keyword evidence="2" id="KW-0805">Transcription regulation</keyword>
<dbReference type="PANTHER" id="PTHR11380:SF5">
    <property type="entry name" value="TRANSCRIPTION INITIATION FACTOR TFIID SUBUNIT 13"/>
    <property type="match status" value="1"/>
</dbReference>
<evidence type="ECO:0000256" key="5">
    <source>
        <dbReference type="ARBA" id="ARBA00038392"/>
    </source>
</evidence>
<organism evidence="8 9">
    <name type="scientific">[Candida] anglica</name>
    <dbReference type="NCBI Taxonomy" id="148631"/>
    <lineage>
        <taxon>Eukaryota</taxon>
        <taxon>Fungi</taxon>
        <taxon>Dikarya</taxon>
        <taxon>Ascomycota</taxon>
        <taxon>Saccharomycotina</taxon>
        <taxon>Pichiomycetes</taxon>
        <taxon>Debaryomycetaceae</taxon>
        <taxon>Kurtzmaniella</taxon>
    </lineage>
</organism>
<keyword evidence="4" id="KW-0539">Nucleus</keyword>
<feature type="compositionally biased region" description="Acidic residues" evidence="7">
    <location>
        <begin position="139"/>
        <end position="149"/>
    </location>
</feature>
<gene>
    <name evidence="8" type="primary">TAF13</name>
    <name evidence="8" type="ORF">CAAN4_E13894</name>
</gene>
<comment type="subcellular location">
    <subcellularLocation>
        <location evidence="1">Nucleus</location>
    </subcellularLocation>
</comment>
<dbReference type="Proteomes" id="UP001497600">
    <property type="component" value="Chromosome E"/>
</dbReference>
<feature type="region of interest" description="Disordered" evidence="7">
    <location>
        <begin position="114"/>
        <end position="149"/>
    </location>
</feature>
<dbReference type="EMBL" id="OZ004257">
    <property type="protein sequence ID" value="CAK7909240.1"/>
    <property type="molecule type" value="Genomic_DNA"/>
</dbReference>
<comment type="similarity">
    <text evidence="5">Belongs to the TAF13 family.</text>
</comment>
<evidence type="ECO:0000256" key="3">
    <source>
        <dbReference type="ARBA" id="ARBA00023163"/>
    </source>
</evidence>
<dbReference type="PANTHER" id="PTHR11380">
    <property type="entry name" value="TRANSCRIPTION INITIATION FACTOR TFIID/SUPT3-RELATED"/>
    <property type="match status" value="1"/>
</dbReference>
<evidence type="ECO:0000256" key="2">
    <source>
        <dbReference type="ARBA" id="ARBA00023015"/>
    </source>
</evidence>
<sequence>MSYVNVPMPMVNTKRRRKQRLFTKDIEQLLFSLGDPSYGLEPTVNALEEVLTEFLTDLCHNTSVYARAHGRNKVKMDDFPFALRNDPLKLARIEYIIKQSQRIEKAKKMYNLDDKSVATQAIGKPEKPSRKKRKKKTDVEEEDEDEESD</sequence>
<dbReference type="Gene3D" id="1.10.20.10">
    <property type="entry name" value="Histone, subunit A"/>
    <property type="match status" value="1"/>
</dbReference>
<reference evidence="8 9" key="1">
    <citation type="submission" date="2024-01" db="EMBL/GenBank/DDBJ databases">
        <authorList>
            <consortium name="Genoscope - CEA"/>
            <person name="William W."/>
        </authorList>
    </citation>
    <scope>NUCLEOTIDE SEQUENCE [LARGE SCALE GENOMIC DNA]</scope>
    <source>
        <strain evidence="8 9">29B2s-10</strain>
    </source>
</reference>
<accession>A0ABP0EDL7</accession>
<evidence type="ECO:0000256" key="4">
    <source>
        <dbReference type="ARBA" id="ARBA00023242"/>
    </source>
</evidence>
<dbReference type="InterPro" id="IPR003195">
    <property type="entry name" value="TFIID_TAF13"/>
</dbReference>
<keyword evidence="3" id="KW-0804">Transcription</keyword>
<evidence type="ECO:0000256" key="1">
    <source>
        <dbReference type="ARBA" id="ARBA00004123"/>
    </source>
</evidence>
<evidence type="ECO:0000256" key="7">
    <source>
        <dbReference type="SAM" id="MobiDB-lite"/>
    </source>
</evidence>
<evidence type="ECO:0000313" key="9">
    <source>
        <dbReference type="Proteomes" id="UP001497600"/>
    </source>
</evidence>
<proteinExistence type="inferred from homology"/>
<evidence type="ECO:0000256" key="6">
    <source>
        <dbReference type="ARBA" id="ARBA00040136"/>
    </source>
</evidence>
<dbReference type="Pfam" id="PF02269">
    <property type="entry name" value="TFIID-18kDa"/>
    <property type="match status" value="1"/>
</dbReference>
<evidence type="ECO:0000313" key="8">
    <source>
        <dbReference type="EMBL" id="CAK7909240.1"/>
    </source>
</evidence>
<dbReference type="SUPFAM" id="SSF47113">
    <property type="entry name" value="Histone-fold"/>
    <property type="match status" value="1"/>
</dbReference>